<dbReference type="Proteomes" id="UP000029868">
    <property type="component" value="Unassembled WGS sequence"/>
</dbReference>
<protein>
    <submittedName>
        <fullName evidence="1">Uncharacterized protein</fullName>
    </submittedName>
</protein>
<name>A0A099KB23_COLPS</name>
<dbReference type="AlphaFoldDB" id="A0A099KB23"/>
<comment type="caution">
    <text evidence="1">The sequence shown here is derived from an EMBL/GenBank/DDBJ whole genome shotgun (WGS) entry which is preliminary data.</text>
</comment>
<dbReference type="EMBL" id="JQEC01000070">
    <property type="protein sequence ID" value="KGJ87934.1"/>
    <property type="molecule type" value="Genomic_DNA"/>
</dbReference>
<reference evidence="1 2" key="1">
    <citation type="submission" date="2014-08" db="EMBL/GenBank/DDBJ databases">
        <title>Genomic and Phenotypic Diversity of Colwellia psychrerythraea strains from Disparate Marine Basins.</title>
        <authorList>
            <person name="Techtmann S.M."/>
            <person name="Stelling S.C."/>
            <person name="Utturkar S.M."/>
            <person name="Alshibli N."/>
            <person name="Harris A."/>
            <person name="Brown S.D."/>
            <person name="Hazen T.C."/>
        </authorList>
    </citation>
    <scope>NUCLEOTIDE SEQUENCE [LARGE SCALE GENOMIC DNA]</scope>
    <source>
        <strain evidence="1 2">GAB14E</strain>
    </source>
</reference>
<evidence type="ECO:0000313" key="1">
    <source>
        <dbReference type="EMBL" id="KGJ87934.1"/>
    </source>
</evidence>
<dbReference type="PATRIC" id="fig|28229.3.peg.4243"/>
<dbReference type="OrthoDB" id="6308189at2"/>
<sequence>MNNMNAMNKKFGGLLLVLFFTSMFYGCSLQLLAERDEVSLQQMEELAQEVDHLFTQLLYMPPDRRDYKSNAPKYLSVEVKLNALKMRQESRIMNELTIEQLGIAIGLWAQDRKRHERQNSFSDFMLKRYRSQYKRLFLAMIKGEEAKEKRLDS</sequence>
<gene>
    <name evidence="1" type="ORF">GAB14E_4267</name>
</gene>
<evidence type="ECO:0000313" key="2">
    <source>
        <dbReference type="Proteomes" id="UP000029868"/>
    </source>
</evidence>
<organism evidence="1 2">
    <name type="scientific">Colwellia psychrerythraea</name>
    <name type="common">Vibrio psychroerythus</name>
    <dbReference type="NCBI Taxonomy" id="28229"/>
    <lineage>
        <taxon>Bacteria</taxon>
        <taxon>Pseudomonadati</taxon>
        <taxon>Pseudomonadota</taxon>
        <taxon>Gammaproteobacteria</taxon>
        <taxon>Alteromonadales</taxon>
        <taxon>Colwelliaceae</taxon>
        <taxon>Colwellia</taxon>
    </lineage>
</organism>
<accession>A0A099KB23</accession>
<proteinExistence type="predicted"/>
<dbReference type="RefSeq" id="WP_033084186.1">
    <property type="nucleotide sequence ID" value="NZ_JQEC01000070.1"/>
</dbReference>